<organism evidence="1 2">
    <name type="scientific">Cichorium intybus</name>
    <name type="common">Chicory</name>
    <dbReference type="NCBI Taxonomy" id="13427"/>
    <lineage>
        <taxon>Eukaryota</taxon>
        <taxon>Viridiplantae</taxon>
        <taxon>Streptophyta</taxon>
        <taxon>Embryophyta</taxon>
        <taxon>Tracheophyta</taxon>
        <taxon>Spermatophyta</taxon>
        <taxon>Magnoliopsida</taxon>
        <taxon>eudicotyledons</taxon>
        <taxon>Gunneridae</taxon>
        <taxon>Pentapetalae</taxon>
        <taxon>asterids</taxon>
        <taxon>campanulids</taxon>
        <taxon>Asterales</taxon>
        <taxon>Asteraceae</taxon>
        <taxon>Cichorioideae</taxon>
        <taxon>Cichorieae</taxon>
        <taxon>Cichoriinae</taxon>
        <taxon>Cichorium</taxon>
    </lineage>
</organism>
<gene>
    <name evidence="1" type="ORF">L2E82_03786</name>
</gene>
<protein>
    <submittedName>
        <fullName evidence="1">Uncharacterized protein</fullName>
    </submittedName>
</protein>
<dbReference type="Proteomes" id="UP001055811">
    <property type="component" value="Linkage Group LG01"/>
</dbReference>
<evidence type="ECO:0000313" key="1">
    <source>
        <dbReference type="EMBL" id="KAI3790614.1"/>
    </source>
</evidence>
<dbReference type="EMBL" id="CM042009">
    <property type="protein sequence ID" value="KAI3790614.1"/>
    <property type="molecule type" value="Genomic_DNA"/>
</dbReference>
<evidence type="ECO:0000313" key="2">
    <source>
        <dbReference type="Proteomes" id="UP001055811"/>
    </source>
</evidence>
<comment type="caution">
    <text evidence="1">The sequence shown here is derived from an EMBL/GenBank/DDBJ whole genome shotgun (WGS) entry which is preliminary data.</text>
</comment>
<reference evidence="2" key="1">
    <citation type="journal article" date="2022" name="Mol. Ecol. Resour.">
        <title>The genomes of chicory, endive, great burdock and yacon provide insights into Asteraceae palaeo-polyploidization history and plant inulin production.</title>
        <authorList>
            <person name="Fan W."/>
            <person name="Wang S."/>
            <person name="Wang H."/>
            <person name="Wang A."/>
            <person name="Jiang F."/>
            <person name="Liu H."/>
            <person name="Zhao H."/>
            <person name="Xu D."/>
            <person name="Zhang Y."/>
        </authorList>
    </citation>
    <scope>NUCLEOTIDE SEQUENCE [LARGE SCALE GENOMIC DNA]</scope>
    <source>
        <strain evidence="2">cv. Punajuju</strain>
    </source>
</reference>
<reference evidence="1 2" key="2">
    <citation type="journal article" date="2022" name="Mol. Ecol. Resour.">
        <title>The genomes of chicory, endive, great burdock and yacon provide insights into Asteraceae paleo-polyploidization history and plant inulin production.</title>
        <authorList>
            <person name="Fan W."/>
            <person name="Wang S."/>
            <person name="Wang H."/>
            <person name="Wang A."/>
            <person name="Jiang F."/>
            <person name="Liu H."/>
            <person name="Zhao H."/>
            <person name="Xu D."/>
            <person name="Zhang Y."/>
        </authorList>
    </citation>
    <scope>NUCLEOTIDE SEQUENCE [LARGE SCALE GENOMIC DNA]</scope>
    <source>
        <strain evidence="2">cv. Punajuju</strain>
        <tissue evidence="1">Leaves</tissue>
    </source>
</reference>
<keyword evidence="2" id="KW-1185">Reference proteome</keyword>
<accession>A0ACB9H431</accession>
<name>A0ACB9H431_CICIN</name>
<proteinExistence type="predicted"/>
<sequence length="641" mass="71312">MGSKRSPMGFISIYCESLLPGTNFYRVCRYFSCVAGLRSHVIGIETMVAPLYKNVDTDMGENEEELHSIKDMDEDDGEQTWEDWTSDEEKKEDDDLVLCLFCDSKYSSSNSLFEHCRSSHSFDFGSIRTSMNLDFYGCFKLLNYIRSQVTENRCWSCGITCQSRPELQSHLHEPSLESSNLPWDNDMYLKPYMEEDNLLHSFDEDEELDDDDPMRSTDEDMLKNLNNLEKITIEENGASSSNGAQVKSDVTEKDGAHEGVFNDKKSNNFPVKTVDREIVIVNKNYFGSYSSFGIHKEMISDKVRTDAYRQAIVDNPSLIKGAVVLDVGCGTGILSLFAAQAGASMVNAVEASDKMASVASQIAKDNGLLWNESSNGNGVVKVVNGMVEDLIESKQIKPKSVDVLVSEWMGYCLLYESMLTSVLIARDHWLKPGGAMLPDTATMFVAGFGKGATSVPFWENVYGINMSCIGKELVEDAAHIPIVDVIDGNNLVTDTALLQEFDLVTMKPDEVDFTDSVQLQKKSSQSTITKCYGIVVWFETSFTSRFCKEAPTVLSTSPYTPSTHWAQTLLTFREPISLGSKALANDSLPVGSDASPAVNINSRISIVRGVEHRTIDISLEVTAVGFDGRKQKWPVQMFNMQ</sequence>